<evidence type="ECO:0000313" key="2">
    <source>
        <dbReference type="EMBL" id="GAG69200.1"/>
    </source>
</evidence>
<dbReference type="InterPro" id="IPR036554">
    <property type="entry name" value="GHMP_kinase_C_sf"/>
</dbReference>
<evidence type="ECO:0000259" key="1">
    <source>
        <dbReference type="Pfam" id="PF08544"/>
    </source>
</evidence>
<name>X0ZHV1_9ZZZZ</name>
<feature type="non-terminal residue" evidence="2">
    <location>
        <position position="1"/>
    </location>
</feature>
<gene>
    <name evidence="2" type="ORF">S01H4_10933</name>
</gene>
<comment type="caution">
    <text evidence="2">The sequence shown here is derived from an EMBL/GenBank/DDBJ whole genome shotgun (WGS) entry which is preliminary data.</text>
</comment>
<reference evidence="2" key="1">
    <citation type="journal article" date="2014" name="Front. Microbiol.">
        <title>High frequency of phylogenetically diverse reductive dehalogenase-homologous genes in deep subseafloor sedimentary metagenomes.</title>
        <authorList>
            <person name="Kawai M."/>
            <person name="Futagami T."/>
            <person name="Toyoda A."/>
            <person name="Takaki Y."/>
            <person name="Nishi S."/>
            <person name="Hori S."/>
            <person name="Arai W."/>
            <person name="Tsubouchi T."/>
            <person name="Morono Y."/>
            <person name="Uchiyama I."/>
            <person name="Ito T."/>
            <person name="Fujiyama A."/>
            <person name="Inagaki F."/>
            <person name="Takami H."/>
        </authorList>
    </citation>
    <scope>NUCLEOTIDE SEQUENCE</scope>
    <source>
        <strain evidence="2">Expedition CK06-06</strain>
    </source>
</reference>
<sequence length="95" mass="10371">AINSEDIHAVGEIMNKNWESQKALHSMMTPPIIKKTEKLAFQNGAIGFKCNGAGGGGSAVILAEKGREYDLKKALLKEELILLPCKLNFKGLEIF</sequence>
<dbReference type="SUPFAM" id="SSF55060">
    <property type="entry name" value="GHMP Kinase, C-terminal domain"/>
    <property type="match status" value="1"/>
</dbReference>
<accession>X0ZHV1</accession>
<dbReference type="AlphaFoldDB" id="X0ZHV1"/>
<proteinExistence type="predicted"/>
<organism evidence="2">
    <name type="scientific">marine sediment metagenome</name>
    <dbReference type="NCBI Taxonomy" id="412755"/>
    <lineage>
        <taxon>unclassified sequences</taxon>
        <taxon>metagenomes</taxon>
        <taxon>ecological metagenomes</taxon>
    </lineage>
</organism>
<dbReference type="InterPro" id="IPR013750">
    <property type="entry name" value="GHMP_kinase_C_dom"/>
</dbReference>
<dbReference type="Gene3D" id="3.30.230.120">
    <property type="match status" value="1"/>
</dbReference>
<feature type="domain" description="GHMP kinase C-terminal" evidence="1">
    <location>
        <begin position="2"/>
        <end position="75"/>
    </location>
</feature>
<dbReference type="Pfam" id="PF08544">
    <property type="entry name" value="GHMP_kinases_C"/>
    <property type="match status" value="1"/>
</dbReference>
<protein>
    <recommendedName>
        <fullName evidence="1">GHMP kinase C-terminal domain-containing protein</fullName>
    </recommendedName>
</protein>
<dbReference type="EMBL" id="BART01004296">
    <property type="protein sequence ID" value="GAG69200.1"/>
    <property type="molecule type" value="Genomic_DNA"/>
</dbReference>